<dbReference type="EMBL" id="SSWH01000025">
    <property type="protein sequence ID" value="THJ64502.1"/>
    <property type="molecule type" value="Genomic_DNA"/>
</dbReference>
<accession>A0A4S5DZT7</accession>
<evidence type="ECO:0000313" key="1">
    <source>
        <dbReference type="EMBL" id="THJ64502.1"/>
    </source>
</evidence>
<name>A0A4S5DZT7_9MICC</name>
<dbReference type="RefSeq" id="WP_136455820.1">
    <property type="nucleotide sequence ID" value="NZ_SSWH01000025.1"/>
</dbReference>
<evidence type="ECO:0000313" key="2">
    <source>
        <dbReference type="Proteomes" id="UP000305233"/>
    </source>
</evidence>
<dbReference type="AlphaFoldDB" id="A0A4S5DZT7"/>
<dbReference type="OrthoDB" id="3312994at2"/>
<reference evidence="1 2" key="1">
    <citation type="submission" date="2019-04" db="EMBL/GenBank/DDBJ databases">
        <authorList>
            <person name="Liu Q."/>
            <person name="Xin Y.-H."/>
        </authorList>
    </citation>
    <scope>NUCLEOTIDE SEQUENCE [LARGE SCALE GENOMIC DNA]</scope>
    <source>
        <strain evidence="1 2">AM23</strain>
    </source>
</reference>
<keyword evidence="2" id="KW-1185">Reference proteome</keyword>
<dbReference type="Proteomes" id="UP000305233">
    <property type="component" value="Unassembled WGS sequence"/>
</dbReference>
<proteinExistence type="predicted"/>
<organism evidence="1 2">
    <name type="scientific">Arthrobacter echini</name>
    <dbReference type="NCBI Taxonomy" id="1529066"/>
    <lineage>
        <taxon>Bacteria</taxon>
        <taxon>Bacillati</taxon>
        <taxon>Actinomycetota</taxon>
        <taxon>Actinomycetes</taxon>
        <taxon>Micrococcales</taxon>
        <taxon>Micrococcaceae</taxon>
        <taxon>Arthrobacter</taxon>
    </lineage>
</organism>
<protein>
    <submittedName>
        <fullName evidence="1">Uncharacterized protein</fullName>
    </submittedName>
</protein>
<sequence>MLQIKIAARQSVKPAEDPMGRTEVGYTPNMSEKDAWEAGRGCWVMKASRAIDEDEVQIVNSEGTILAVATMRGLIKHGNRLEIIGDLLKGDGRVGTVANHVSKSQNPISYV</sequence>
<gene>
    <name evidence="1" type="ORF">E8P82_14810</name>
</gene>
<comment type="caution">
    <text evidence="1">The sequence shown here is derived from an EMBL/GenBank/DDBJ whole genome shotgun (WGS) entry which is preliminary data.</text>
</comment>